<dbReference type="PATRIC" id="fig|1195763.3.peg.260"/>
<organism evidence="3 4">
    <name type="scientific">Photobacterium aquae</name>
    <dbReference type="NCBI Taxonomy" id="1195763"/>
    <lineage>
        <taxon>Bacteria</taxon>
        <taxon>Pseudomonadati</taxon>
        <taxon>Pseudomonadota</taxon>
        <taxon>Gammaproteobacteria</taxon>
        <taxon>Vibrionales</taxon>
        <taxon>Vibrionaceae</taxon>
        <taxon>Photobacterium</taxon>
    </lineage>
</organism>
<gene>
    <name evidence="3" type="ORF">ABT56_01170</name>
</gene>
<evidence type="ECO:0000256" key="1">
    <source>
        <dbReference type="SAM" id="SignalP"/>
    </source>
</evidence>
<sequence length="147" mass="15796">MKKRFLAAALALPVMLAACSTNSETTSVTSASDLASHNWVLTKVDNKALDLPEPFTAPNLELSNDLGANGHAGCNRYFGQAEFKDGQLRIEKMGMTMMACPEPAMNMEQVMSSTLQTWSKASINGNELTLTGADHTLTFNRAPATAQ</sequence>
<feature type="signal peptide" evidence="1">
    <location>
        <begin position="1"/>
        <end position="23"/>
    </location>
</feature>
<evidence type="ECO:0000313" key="4">
    <source>
        <dbReference type="Proteomes" id="UP000036097"/>
    </source>
</evidence>
<proteinExistence type="predicted"/>
<evidence type="ECO:0000259" key="2">
    <source>
        <dbReference type="Pfam" id="PF03724"/>
    </source>
</evidence>
<keyword evidence="4" id="KW-1185">Reference proteome</keyword>
<dbReference type="PANTHER" id="PTHR35535">
    <property type="entry name" value="HEAT SHOCK PROTEIN HSLJ"/>
    <property type="match status" value="1"/>
</dbReference>
<evidence type="ECO:0000313" key="3">
    <source>
        <dbReference type="EMBL" id="KLV09320.1"/>
    </source>
</evidence>
<protein>
    <submittedName>
        <fullName evidence="3">Heat shock protein HslJ</fullName>
    </submittedName>
</protein>
<dbReference type="OrthoDB" id="5600341at2"/>
<feature type="domain" description="DUF306" evidence="2">
    <location>
        <begin position="32"/>
        <end position="139"/>
    </location>
</feature>
<dbReference type="AlphaFoldDB" id="A0A0J1HCD6"/>
<reference evidence="3 4" key="1">
    <citation type="submission" date="2015-05" db="EMBL/GenBank/DDBJ databases">
        <title>Photobacterium galathea sp. nov.</title>
        <authorList>
            <person name="Machado H."/>
            <person name="Gram L."/>
        </authorList>
    </citation>
    <scope>NUCLEOTIDE SEQUENCE [LARGE SCALE GENOMIC DNA]</scope>
    <source>
        <strain evidence="3 4">CGMCC 1.12159</strain>
    </source>
</reference>
<dbReference type="RefSeq" id="WP_047877484.1">
    <property type="nucleotide sequence ID" value="NZ_LDOT01000002.1"/>
</dbReference>
<dbReference type="Proteomes" id="UP000036097">
    <property type="component" value="Unassembled WGS sequence"/>
</dbReference>
<keyword evidence="1" id="KW-0732">Signal</keyword>
<dbReference type="Pfam" id="PF03724">
    <property type="entry name" value="META"/>
    <property type="match status" value="1"/>
</dbReference>
<keyword evidence="3" id="KW-0346">Stress response</keyword>
<accession>A0A0J1HCD6</accession>
<dbReference type="EMBL" id="LDOT01000002">
    <property type="protein sequence ID" value="KLV09320.1"/>
    <property type="molecule type" value="Genomic_DNA"/>
</dbReference>
<name>A0A0J1HCD6_9GAMM</name>
<feature type="chain" id="PRO_5005252510" evidence="1">
    <location>
        <begin position="24"/>
        <end position="147"/>
    </location>
</feature>
<dbReference type="InterPro" id="IPR005184">
    <property type="entry name" value="DUF306_Meta_HslJ"/>
</dbReference>
<dbReference type="PANTHER" id="PTHR35535:SF1">
    <property type="entry name" value="HEAT SHOCK PROTEIN HSLJ"/>
    <property type="match status" value="1"/>
</dbReference>
<dbReference type="Gene3D" id="2.40.128.270">
    <property type="match status" value="1"/>
</dbReference>
<dbReference type="STRING" id="1195763.ABT56_01170"/>
<dbReference type="InterPro" id="IPR038670">
    <property type="entry name" value="HslJ-like_sf"/>
</dbReference>
<dbReference type="PROSITE" id="PS51257">
    <property type="entry name" value="PROKAR_LIPOPROTEIN"/>
    <property type="match status" value="1"/>
</dbReference>
<dbReference type="InterPro" id="IPR053147">
    <property type="entry name" value="Hsp_HslJ-like"/>
</dbReference>
<comment type="caution">
    <text evidence="3">The sequence shown here is derived from an EMBL/GenBank/DDBJ whole genome shotgun (WGS) entry which is preliminary data.</text>
</comment>